<gene>
    <name evidence="1" type="primary">Acey_s0080.g1308</name>
    <name evidence="1" type="ORF">Y032_0080g1308</name>
</gene>
<name>A0A016TRL4_9BILA</name>
<dbReference type="Proteomes" id="UP000024635">
    <property type="component" value="Unassembled WGS sequence"/>
</dbReference>
<keyword evidence="2" id="KW-1185">Reference proteome</keyword>
<comment type="caution">
    <text evidence="1">The sequence shown here is derived from an EMBL/GenBank/DDBJ whole genome shotgun (WGS) entry which is preliminary data.</text>
</comment>
<evidence type="ECO:0000313" key="1">
    <source>
        <dbReference type="EMBL" id="EYC05679.1"/>
    </source>
</evidence>
<dbReference type="AlphaFoldDB" id="A0A016TRL4"/>
<organism evidence="1 2">
    <name type="scientific">Ancylostoma ceylanicum</name>
    <dbReference type="NCBI Taxonomy" id="53326"/>
    <lineage>
        <taxon>Eukaryota</taxon>
        <taxon>Metazoa</taxon>
        <taxon>Ecdysozoa</taxon>
        <taxon>Nematoda</taxon>
        <taxon>Chromadorea</taxon>
        <taxon>Rhabditida</taxon>
        <taxon>Rhabditina</taxon>
        <taxon>Rhabditomorpha</taxon>
        <taxon>Strongyloidea</taxon>
        <taxon>Ancylostomatidae</taxon>
        <taxon>Ancylostomatinae</taxon>
        <taxon>Ancylostoma</taxon>
    </lineage>
</organism>
<accession>A0A016TRL4</accession>
<protein>
    <submittedName>
        <fullName evidence="1">Uncharacterized protein</fullName>
    </submittedName>
</protein>
<proteinExistence type="predicted"/>
<reference evidence="2" key="1">
    <citation type="journal article" date="2015" name="Nat. Genet.">
        <title>The genome and transcriptome of the zoonotic hookworm Ancylostoma ceylanicum identify infection-specific gene families.</title>
        <authorList>
            <person name="Schwarz E.M."/>
            <person name="Hu Y."/>
            <person name="Antoshechkin I."/>
            <person name="Miller M.M."/>
            <person name="Sternberg P.W."/>
            <person name="Aroian R.V."/>
        </authorList>
    </citation>
    <scope>NUCLEOTIDE SEQUENCE</scope>
    <source>
        <strain evidence="2">HY135</strain>
    </source>
</reference>
<dbReference type="EMBL" id="JARK01001416">
    <property type="protein sequence ID" value="EYC05679.1"/>
    <property type="molecule type" value="Genomic_DNA"/>
</dbReference>
<sequence length="172" mass="19042">MASIFVFIASAISDSFQDFSELIHKSTNLADPWITRASTTITREPIQSDPGSPWPLEMGGGFETAHGFCAVAYITHFSRLQPHVHCSRKLAVSSIHVHKELNPRAANPLDYGVFFGGAAFSIGIETEPAQCSKYGTQRSALQRIPHRTTRSVCRRSDNCHKIGREIQKTVND</sequence>
<evidence type="ECO:0000313" key="2">
    <source>
        <dbReference type="Proteomes" id="UP000024635"/>
    </source>
</evidence>